<evidence type="ECO:0000313" key="1">
    <source>
        <dbReference type="EMBL" id="CAB4588435.1"/>
    </source>
</evidence>
<reference evidence="1" key="1">
    <citation type="submission" date="2020-05" db="EMBL/GenBank/DDBJ databases">
        <authorList>
            <person name="Chiriac C."/>
            <person name="Salcher M."/>
            <person name="Ghai R."/>
            <person name="Kavagutti S V."/>
        </authorList>
    </citation>
    <scope>NUCLEOTIDE SEQUENCE</scope>
</reference>
<organism evidence="1">
    <name type="scientific">freshwater metagenome</name>
    <dbReference type="NCBI Taxonomy" id="449393"/>
    <lineage>
        <taxon>unclassified sequences</taxon>
        <taxon>metagenomes</taxon>
        <taxon>ecological metagenomes</taxon>
    </lineage>
</organism>
<proteinExistence type="predicted"/>
<name>A0A6J6FMW1_9ZZZZ</name>
<dbReference type="EMBL" id="CAEZTZ010000109">
    <property type="protein sequence ID" value="CAB4588435.1"/>
    <property type="molecule type" value="Genomic_DNA"/>
</dbReference>
<sequence>MNVVERLEFLNELLGLVRNQVGRDNKNCREQIAALPFDLHASIANAQNATAWSVRRHLDLDPVPLERRDLDCCTQNRFGNRDWNINAQIVAVAIEDRMVANRDGYDEVA</sequence>
<protein>
    <submittedName>
        <fullName evidence="1">Unannotated protein</fullName>
    </submittedName>
</protein>
<gene>
    <name evidence="1" type="ORF">UFOPK1767_00803</name>
</gene>
<accession>A0A6J6FMW1</accession>
<dbReference type="AlphaFoldDB" id="A0A6J6FMW1"/>